<organism evidence="4 5">
    <name type="scientific">Tilletiaria anomala (strain ATCC 24038 / CBS 436.72 / UBC 951)</name>
    <dbReference type="NCBI Taxonomy" id="1037660"/>
    <lineage>
        <taxon>Eukaryota</taxon>
        <taxon>Fungi</taxon>
        <taxon>Dikarya</taxon>
        <taxon>Basidiomycota</taxon>
        <taxon>Ustilaginomycotina</taxon>
        <taxon>Exobasidiomycetes</taxon>
        <taxon>Georgefischeriales</taxon>
        <taxon>Tilletiariaceae</taxon>
        <taxon>Tilletiaria</taxon>
    </lineage>
</organism>
<protein>
    <recommendedName>
        <fullName evidence="3">COX assembly mitochondrial protein</fullName>
    </recommendedName>
</protein>
<comment type="caution">
    <text evidence="4">The sequence shown here is derived from an EMBL/GenBank/DDBJ whole genome shotgun (WGS) entry which is preliminary data.</text>
</comment>
<dbReference type="PANTHER" id="PTHR22977:SF5">
    <property type="entry name" value="COX ASSEMBLY MITOCHONDRIAL PROTEIN HOMOLOG"/>
    <property type="match status" value="1"/>
</dbReference>
<comment type="function">
    <text evidence="3">Required for mitochondrial cytochrome c oxidase (COX) assembly and respiration.</text>
</comment>
<evidence type="ECO:0000313" key="4">
    <source>
        <dbReference type="EMBL" id="KDN42504.1"/>
    </source>
</evidence>
<dbReference type="OrthoDB" id="6224010at2759"/>
<dbReference type="InParanoid" id="A0A066VUL6"/>
<keyword evidence="3" id="KW-0143">Chaperone</keyword>
<comment type="similarity">
    <text evidence="1 3">Belongs to the CMC family.</text>
</comment>
<evidence type="ECO:0000256" key="2">
    <source>
        <dbReference type="ARBA" id="ARBA00023157"/>
    </source>
</evidence>
<proteinExistence type="inferred from homology"/>
<dbReference type="GeneID" id="25262965"/>
<dbReference type="Proteomes" id="UP000027361">
    <property type="component" value="Unassembled WGS sequence"/>
</dbReference>
<dbReference type="RefSeq" id="XP_013242073.1">
    <property type="nucleotide sequence ID" value="XM_013386619.1"/>
</dbReference>
<sequence>MSTKALSNREQETLLKQTKADALKKCDEFVKAFADCSRGRTISVAWACRGDHKAMQGCLRQYTSEEAMDKVRRDYLQHTRGQGASP</sequence>
<dbReference type="PANTHER" id="PTHR22977">
    <property type="entry name" value="COX ASSEMBLY MITOCHONDRIAL PROTEIN"/>
    <property type="match status" value="1"/>
</dbReference>
<dbReference type="STRING" id="1037660.A0A066VUL6"/>
<dbReference type="EMBL" id="JMSN01000069">
    <property type="protein sequence ID" value="KDN42504.1"/>
    <property type="molecule type" value="Genomic_DNA"/>
</dbReference>
<dbReference type="OMA" id="MLQQDGK"/>
<name>A0A066VUL6_TILAU</name>
<dbReference type="HOGENOM" id="CLU_142621_2_1_1"/>
<evidence type="ECO:0000256" key="1">
    <source>
        <dbReference type="ARBA" id="ARBA00007347"/>
    </source>
</evidence>
<accession>A0A066VUL6</accession>
<keyword evidence="3" id="KW-0472">Membrane</keyword>
<evidence type="ECO:0000256" key="3">
    <source>
        <dbReference type="RuleBase" id="RU364104"/>
    </source>
</evidence>
<comment type="subcellular location">
    <subcellularLocation>
        <location evidence="3">Mitochondrion inner membrane</location>
    </subcellularLocation>
</comment>
<keyword evidence="5" id="KW-1185">Reference proteome</keyword>
<reference evidence="4 5" key="1">
    <citation type="submission" date="2014-05" db="EMBL/GenBank/DDBJ databases">
        <title>Draft genome sequence of a rare smut relative, Tilletiaria anomala UBC 951.</title>
        <authorList>
            <consortium name="DOE Joint Genome Institute"/>
            <person name="Toome M."/>
            <person name="Kuo A."/>
            <person name="Henrissat B."/>
            <person name="Lipzen A."/>
            <person name="Tritt A."/>
            <person name="Yoshinaga Y."/>
            <person name="Zane M."/>
            <person name="Barry K."/>
            <person name="Grigoriev I.V."/>
            <person name="Spatafora J.W."/>
            <person name="Aimea M.C."/>
        </authorList>
    </citation>
    <scope>NUCLEOTIDE SEQUENCE [LARGE SCALE GENOMIC DNA]</scope>
    <source>
        <strain evidence="4 5">UBC 951</strain>
    </source>
</reference>
<dbReference type="AlphaFoldDB" id="A0A066VUL6"/>
<dbReference type="InterPro" id="IPR013892">
    <property type="entry name" value="Cyt_c_biogenesis_Cmc1-like"/>
</dbReference>
<dbReference type="Pfam" id="PF08583">
    <property type="entry name" value="Cmc1"/>
    <property type="match status" value="1"/>
</dbReference>
<keyword evidence="2" id="KW-1015">Disulfide bond</keyword>
<gene>
    <name evidence="4" type="ORF">K437DRAFT_237726</name>
</gene>
<evidence type="ECO:0000313" key="5">
    <source>
        <dbReference type="Proteomes" id="UP000027361"/>
    </source>
</evidence>
<keyword evidence="3" id="KW-0999">Mitochondrion inner membrane</keyword>
<dbReference type="GO" id="GO:0005743">
    <property type="term" value="C:mitochondrial inner membrane"/>
    <property type="evidence" value="ECO:0007669"/>
    <property type="project" value="UniProtKB-SubCell"/>
</dbReference>
<keyword evidence="3" id="KW-0496">Mitochondrion</keyword>